<dbReference type="Proteomes" id="UP000263377">
    <property type="component" value="Unassembled WGS sequence"/>
</dbReference>
<comment type="caution">
    <text evidence="2">The sequence shown here is derived from an EMBL/GenBank/DDBJ whole genome shotgun (WGS) entry which is preliminary data.</text>
</comment>
<name>A0A372ZU49_9ACTN</name>
<organism evidence="2 3">
    <name type="scientific">Kitasatospora xanthocidica</name>
    <dbReference type="NCBI Taxonomy" id="83382"/>
    <lineage>
        <taxon>Bacteria</taxon>
        <taxon>Bacillati</taxon>
        <taxon>Actinomycetota</taxon>
        <taxon>Actinomycetes</taxon>
        <taxon>Kitasatosporales</taxon>
        <taxon>Streptomycetaceae</taxon>
        <taxon>Kitasatospora</taxon>
    </lineage>
</organism>
<proteinExistence type="predicted"/>
<dbReference type="EMBL" id="QVIG01000001">
    <property type="protein sequence ID" value="RGD59399.1"/>
    <property type="molecule type" value="Genomic_DNA"/>
</dbReference>
<sequence length="63" mass="6868">MDMGALLQEVERGPAPLRRQAVPRQRRCRAVYGPRGHSQGGTQMHPAQPGHQSSGGMPHSVQQ</sequence>
<evidence type="ECO:0000256" key="1">
    <source>
        <dbReference type="SAM" id="MobiDB-lite"/>
    </source>
</evidence>
<protein>
    <submittedName>
        <fullName evidence="2">Uncharacterized protein</fullName>
    </submittedName>
</protein>
<keyword evidence="3" id="KW-1185">Reference proteome</keyword>
<dbReference type="AlphaFoldDB" id="A0A372ZU49"/>
<accession>A0A372ZU49</accession>
<evidence type="ECO:0000313" key="3">
    <source>
        <dbReference type="Proteomes" id="UP000263377"/>
    </source>
</evidence>
<feature type="region of interest" description="Disordered" evidence="1">
    <location>
        <begin position="1"/>
        <end position="63"/>
    </location>
</feature>
<feature type="compositionally biased region" description="Low complexity" evidence="1">
    <location>
        <begin position="14"/>
        <end position="23"/>
    </location>
</feature>
<feature type="compositionally biased region" description="Polar residues" evidence="1">
    <location>
        <begin position="50"/>
        <end position="63"/>
    </location>
</feature>
<reference evidence="2 3" key="1">
    <citation type="submission" date="2018-08" db="EMBL/GenBank/DDBJ databases">
        <title>Diversity &amp; Physiological Properties of Lignin-Decomposing Actinobacteria from Soil.</title>
        <authorList>
            <person name="Roh S.G."/>
            <person name="Kim S.B."/>
        </authorList>
    </citation>
    <scope>NUCLEOTIDE SEQUENCE [LARGE SCALE GENOMIC DNA]</scope>
    <source>
        <strain evidence="2 3">MMS17-GH009</strain>
    </source>
</reference>
<evidence type="ECO:0000313" key="2">
    <source>
        <dbReference type="EMBL" id="RGD59399.1"/>
    </source>
</evidence>
<gene>
    <name evidence="2" type="ORF">DR950_17805</name>
</gene>